<comment type="caution">
    <text evidence="2">The sequence shown here is derived from an EMBL/GenBank/DDBJ whole genome shotgun (WGS) entry which is preliminary data.</text>
</comment>
<name>A0A9D4QXJ1_DREPO</name>
<gene>
    <name evidence="2" type="ORF">DPMN_089671</name>
</gene>
<accession>A0A9D4QXJ1</accession>
<dbReference type="Proteomes" id="UP000828390">
    <property type="component" value="Unassembled WGS sequence"/>
</dbReference>
<evidence type="ECO:0000256" key="1">
    <source>
        <dbReference type="SAM" id="MobiDB-lite"/>
    </source>
</evidence>
<evidence type="ECO:0000313" key="2">
    <source>
        <dbReference type="EMBL" id="KAH3847351.1"/>
    </source>
</evidence>
<dbReference type="AlphaFoldDB" id="A0A9D4QXJ1"/>
<dbReference type="EMBL" id="JAIWYP010000003">
    <property type="protein sequence ID" value="KAH3847351.1"/>
    <property type="molecule type" value="Genomic_DNA"/>
</dbReference>
<feature type="region of interest" description="Disordered" evidence="1">
    <location>
        <begin position="153"/>
        <end position="174"/>
    </location>
</feature>
<evidence type="ECO:0000313" key="3">
    <source>
        <dbReference type="Proteomes" id="UP000828390"/>
    </source>
</evidence>
<sequence length="193" mass="22418">MMIPKCAKSGTDQYEALLEQRNTTRKDTRLSPVQMMLGRDTKAMIPQMIAIIAGDIVKREARKASVKRCNDRRTRKSPYIQEDQAVYFRHKQGKAWKKGMVKRADYPNCVIKSADVAMHNRHRIHLRPTSVPVHVRDLSPPRYENTQQIAAPTVQRQDPLQQQTNIPIRPTRDRRHPSYLKDYVQFSKGNMAL</sequence>
<keyword evidence="3" id="KW-1185">Reference proteome</keyword>
<proteinExistence type="predicted"/>
<feature type="compositionally biased region" description="Polar residues" evidence="1">
    <location>
        <begin position="153"/>
        <end position="166"/>
    </location>
</feature>
<reference evidence="2" key="1">
    <citation type="journal article" date="2019" name="bioRxiv">
        <title>The Genome of the Zebra Mussel, Dreissena polymorpha: A Resource for Invasive Species Research.</title>
        <authorList>
            <person name="McCartney M.A."/>
            <person name="Auch B."/>
            <person name="Kono T."/>
            <person name="Mallez S."/>
            <person name="Zhang Y."/>
            <person name="Obille A."/>
            <person name="Becker A."/>
            <person name="Abrahante J.E."/>
            <person name="Garbe J."/>
            <person name="Badalamenti J.P."/>
            <person name="Herman A."/>
            <person name="Mangelson H."/>
            <person name="Liachko I."/>
            <person name="Sullivan S."/>
            <person name="Sone E.D."/>
            <person name="Koren S."/>
            <person name="Silverstein K.A.T."/>
            <person name="Beckman K.B."/>
            <person name="Gohl D.M."/>
        </authorList>
    </citation>
    <scope>NUCLEOTIDE SEQUENCE</scope>
    <source>
        <strain evidence="2">Duluth1</strain>
        <tissue evidence="2">Whole animal</tissue>
    </source>
</reference>
<protein>
    <submittedName>
        <fullName evidence="2">Uncharacterized protein</fullName>
    </submittedName>
</protein>
<organism evidence="2 3">
    <name type="scientific">Dreissena polymorpha</name>
    <name type="common">Zebra mussel</name>
    <name type="synonym">Mytilus polymorpha</name>
    <dbReference type="NCBI Taxonomy" id="45954"/>
    <lineage>
        <taxon>Eukaryota</taxon>
        <taxon>Metazoa</taxon>
        <taxon>Spiralia</taxon>
        <taxon>Lophotrochozoa</taxon>
        <taxon>Mollusca</taxon>
        <taxon>Bivalvia</taxon>
        <taxon>Autobranchia</taxon>
        <taxon>Heteroconchia</taxon>
        <taxon>Euheterodonta</taxon>
        <taxon>Imparidentia</taxon>
        <taxon>Neoheterodontei</taxon>
        <taxon>Myida</taxon>
        <taxon>Dreissenoidea</taxon>
        <taxon>Dreissenidae</taxon>
        <taxon>Dreissena</taxon>
    </lineage>
</organism>
<reference evidence="2" key="2">
    <citation type="submission" date="2020-11" db="EMBL/GenBank/DDBJ databases">
        <authorList>
            <person name="McCartney M.A."/>
            <person name="Auch B."/>
            <person name="Kono T."/>
            <person name="Mallez S."/>
            <person name="Becker A."/>
            <person name="Gohl D.M."/>
            <person name="Silverstein K.A.T."/>
            <person name="Koren S."/>
            <person name="Bechman K.B."/>
            <person name="Herman A."/>
            <person name="Abrahante J.E."/>
            <person name="Garbe J."/>
        </authorList>
    </citation>
    <scope>NUCLEOTIDE SEQUENCE</scope>
    <source>
        <strain evidence="2">Duluth1</strain>
        <tissue evidence="2">Whole animal</tissue>
    </source>
</reference>